<dbReference type="EMBL" id="JANPWB010000011">
    <property type="protein sequence ID" value="KAJ1126347.1"/>
    <property type="molecule type" value="Genomic_DNA"/>
</dbReference>
<sequence length="157" mass="16833">MLTRSLPQVAARIRPLPRAHPFSNPHRLLVRLSRSWARAPGDSFMPQSVSAASGLGDPRIPRPAPQAQLAAAIPSRRHFAQRLRLAARPSVCSEPASSLLASVRQCSRGSTTCLGSFLVIAWAGEAGCLCEDRRPPGAPLYACCSIGLRPRPSSSPY</sequence>
<gene>
    <name evidence="1" type="ORF">NDU88_004755</name>
</gene>
<accession>A0AAV7PGM0</accession>
<dbReference type="Proteomes" id="UP001066276">
    <property type="component" value="Chromosome 7"/>
</dbReference>
<keyword evidence="2" id="KW-1185">Reference proteome</keyword>
<comment type="caution">
    <text evidence="1">The sequence shown here is derived from an EMBL/GenBank/DDBJ whole genome shotgun (WGS) entry which is preliminary data.</text>
</comment>
<name>A0AAV7PGM0_PLEWA</name>
<dbReference type="AlphaFoldDB" id="A0AAV7PGM0"/>
<evidence type="ECO:0000313" key="2">
    <source>
        <dbReference type="Proteomes" id="UP001066276"/>
    </source>
</evidence>
<protein>
    <submittedName>
        <fullName evidence="1">Uncharacterized protein</fullName>
    </submittedName>
</protein>
<organism evidence="1 2">
    <name type="scientific">Pleurodeles waltl</name>
    <name type="common">Iberian ribbed newt</name>
    <dbReference type="NCBI Taxonomy" id="8319"/>
    <lineage>
        <taxon>Eukaryota</taxon>
        <taxon>Metazoa</taxon>
        <taxon>Chordata</taxon>
        <taxon>Craniata</taxon>
        <taxon>Vertebrata</taxon>
        <taxon>Euteleostomi</taxon>
        <taxon>Amphibia</taxon>
        <taxon>Batrachia</taxon>
        <taxon>Caudata</taxon>
        <taxon>Salamandroidea</taxon>
        <taxon>Salamandridae</taxon>
        <taxon>Pleurodelinae</taxon>
        <taxon>Pleurodeles</taxon>
    </lineage>
</organism>
<evidence type="ECO:0000313" key="1">
    <source>
        <dbReference type="EMBL" id="KAJ1126347.1"/>
    </source>
</evidence>
<proteinExistence type="predicted"/>
<reference evidence="1" key="1">
    <citation type="journal article" date="2022" name="bioRxiv">
        <title>Sequencing and chromosome-scale assembly of the giantPleurodeles waltlgenome.</title>
        <authorList>
            <person name="Brown T."/>
            <person name="Elewa A."/>
            <person name="Iarovenko S."/>
            <person name="Subramanian E."/>
            <person name="Araus A.J."/>
            <person name="Petzold A."/>
            <person name="Susuki M."/>
            <person name="Suzuki K.-i.T."/>
            <person name="Hayashi T."/>
            <person name="Toyoda A."/>
            <person name="Oliveira C."/>
            <person name="Osipova E."/>
            <person name="Leigh N.D."/>
            <person name="Simon A."/>
            <person name="Yun M.H."/>
        </authorList>
    </citation>
    <scope>NUCLEOTIDE SEQUENCE</scope>
    <source>
        <strain evidence="1">20211129_DDA</strain>
        <tissue evidence="1">Liver</tissue>
    </source>
</reference>